<dbReference type="CDD" id="cd07561">
    <property type="entry name" value="Peptidase_S41_CPP_like"/>
    <property type="match status" value="1"/>
</dbReference>
<dbReference type="CDD" id="cd14948">
    <property type="entry name" value="BACON"/>
    <property type="match status" value="1"/>
</dbReference>
<evidence type="ECO:0000259" key="2">
    <source>
        <dbReference type="SMART" id="SM00245"/>
    </source>
</evidence>
<accession>A0A4S2B3T2</accession>
<dbReference type="EMBL" id="SRYZ01000008">
    <property type="protein sequence ID" value="TGY07774.1"/>
    <property type="molecule type" value="Genomic_DNA"/>
</dbReference>
<dbReference type="GO" id="GO:0030288">
    <property type="term" value="C:outer membrane-bounded periplasmic space"/>
    <property type="evidence" value="ECO:0007669"/>
    <property type="project" value="TreeGrafter"/>
</dbReference>
<feature type="chain" id="PRO_5020606320" evidence="1">
    <location>
        <begin position="23"/>
        <end position="607"/>
    </location>
</feature>
<keyword evidence="1" id="KW-0732">Signal</keyword>
<dbReference type="Proteomes" id="UP000310532">
    <property type="component" value="Unassembled WGS sequence"/>
</dbReference>
<feature type="domain" description="Tail specific protease" evidence="2">
    <location>
        <begin position="311"/>
        <end position="524"/>
    </location>
</feature>
<keyword evidence="4" id="KW-1185">Reference proteome</keyword>
<dbReference type="RefSeq" id="WP_136009544.1">
    <property type="nucleotide sequence ID" value="NZ_SRYZ01000008.1"/>
</dbReference>
<dbReference type="SMART" id="SM00245">
    <property type="entry name" value="TSPc"/>
    <property type="match status" value="1"/>
</dbReference>
<feature type="signal peptide" evidence="1">
    <location>
        <begin position="1"/>
        <end position="22"/>
    </location>
</feature>
<proteinExistence type="predicted"/>
<dbReference type="InterPro" id="IPR029045">
    <property type="entry name" value="ClpP/crotonase-like_dom_sf"/>
</dbReference>
<dbReference type="InterPro" id="IPR036034">
    <property type="entry name" value="PDZ_sf"/>
</dbReference>
<comment type="caution">
    <text evidence="3">The sequence shown here is derived from an EMBL/GenBank/DDBJ whole genome shotgun (WGS) entry which is preliminary data.</text>
</comment>
<dbReference type="InterPro" id="IPR024361">
    <property type="entry name" value="BACON"/>
</dbReference>
<dbReference type="SUPFAM" id="SSF52096">
    <property type="entry name" value="ClpP/crotonase"/>
    <property type="match status" value="1"/>
</dbReference>
<dbReference type="GO" id="GO:0007165">
    <property type="term" value="P:signal transduction"/>
    <property type="evidence" value="ECO:0007669"/>
    <property type="project" value="TreeGrafter"/>
</dbReference>
<evidence type="ECO:0000313" key="4">
    <source>
        <dbReference type="Proteomes" id="UP000310532"/>
    </source>
</evidence>
<dbReference type="GO" id="GO:0008236">
    <property type="term" value="F:serine-type peptidase activity"/>
    <property type="evidence" value="ECO:0007669"/>
    <property type="project" value="InterPro"/>
</dbReference>
<dbReference type="GO" id="GO:0006508">
    <property type="term" value="P:proteolysis"/>
    <property type="evidence" value="ECO:0007669"/>
    <property type="project" value="InterPro"/>
</dbReference>
<dbReference type="Gene3D" id="2.60.40.10">
    <property type="entry name" value="Immunoglobulins"/>
    <property type="match status" value="1"/>
</dbReference>
<dbReference type="AlphaFoldDB" id="A0A4S2B3T2"/>
<name>A0A4S2B3T2_9BACE</name>
<dbReference type="GO" id="GO:0004175">
    <property type="term" value="F:endopeptidase activity"/>
    <property type="evidence" value="ECO:0007669"/>
    <property type="project" value="TreeGrafter"/>
</dbReference>
<evidence type="ECO:0000256" key="1">
    <source>
        <dbReference type="SAM" id="SignalP"/>
    </source>
</evidence>
<gene>
    <name evidence="3" type="ORF">E5355_05765</name>
</gene>
<dbReference type="Gene3D" id="3.30.750.170">
    <property type="match status" value="1"/>
</dbReference>
<protein>
    <submittedName>
        <fullName evidence="3">Peptidase S41</fullName>
    </submittedName>
</protein>
<dbReference type="PANTHER" id="PTHR32060">
    <property type="entry name" value="TAIL-SPECIFIC PROTEASE"/>
    <property type="match status" value="1"/>
</dbReference>
<sequence length="607" mass="67437">MNRINYLAFFLLAIVMITTSCNDDKEDRPSGIANQSWKEGEVLTISTEKDLTIRFTTYGKWVATVAGGADWCKLSQTSGNKGSHSFMVSANGATTKDRTATITVNAEGSRPSSFKVTQKAGSLPEDTGDAIVNREVNKYLDEMYLWNEEYKSLKKNFSQGYEDFFYNNLYGMTTNTLDKKADGNGNYHLFSYIVKKKTIGTTRAATQIERELEYSFGFTGMIAVEISNTQIVLCPQGIYPDSPASENGINRGAFLYKMNGKDITKSNMNQVFMQLMYPESSVAATLTEIETDENGNFKYDESGNLCTRESALSARAMYKNPILHHEVITSNNGHKTGYLVYENFDAGFDDVLFDVFKEFKREGIQDLVLDLRYNGGGHVTTANLIASCLAGSNCRDKVFAKYRYNEERMKKYSNSRLEENFSYGWYANLKTSLTAAALGLNRLYCLVGSGTASASELVINALRGIGIDVVLIGKRTTGKNVGMEPKEITVEKDTYEVVPITFQTYNAKGFGEYENGFLPDIELDETDADGDGYFNTYFHFGHPDEPLLARAIREITGEQPIGTRSLMRAPANGKAFALPTVQRPGHYGMIKTSELPAENALTGIAIQ</sequence>
<dbReference type="SUPFAM" id="SSF50156">
    <property type="entry name" value="PDZ domain-like"/>
    <property type="match status" value="1"/>
</dbReference>
<organism evidence="3 4">
    <name type="scientific">Bacteroides muris</name>
    <name type="common">ex Afrizal et al. 2022</name>
    <dbReference type="NCBI Taxonomy" id="2516960"/>
    <lineage>
        <taxon>Bacteria</taxon>
        <taxon>Pseudomonadati</taxon>
        <taxon>Bacteroidota</taxon>
        <taxon>Bacteroidia</taxon>
        <taxon>Bacteroidales</taxon>
        <taxon>Bacteroidaceae</taxon>
        <taxon>Bacteroides</taxon>
    </lineage>
</organism>
<dbReference type="PANTHER" id="PTHR32060:SF30">
    <property type="entry name" value="CARBOXY-TERMINAL PROCESSING PROTEASE CTPA"/>
    <property type="match status" value="1"/>
</dbReference>
<dbReference type="PROSITE" id="PS51257">
    <property type="entry name" value="PROKAR_LIPOPROTEIN"/>
    <property type="match status" value="1"/>
</dbReference>
<dbReference type="InterPro" id="IPR013783">
    <property type="entry name" value="Ig-like_fold"/>
</dbReference>
<dbReference type="Pfam" id="PF13004">
    <property type="entry name" value="BACON"/>
    <property type="match status" value="1"/>
</dbReference>
<dbReference type="Pfam" id="PF03572">
    <property type="entry name" value="Peptidase_S41"/>
    <property type="match status" value="1"/>
</dbReference>
<dbReference type="Gene3D" id="3.90.226.10">
    <property type="entry name" value="2-enoyl-CoA Hydratase, Chain A, domain 1"/>
    <property type="match status" value="1"/>
</dbReference>
<dbReference type="Gene3D" id="2.30.42.10">
    <property type="match status" value="1"/>
</dbReference>
<evidence type="ECO:0000313" key="3">
    <source>
        <dbReference type="EMBL" id="TGY07774.1"/>
    </source>
</evidence>
<reference evidence="3 4" key="1">
    <citation type="submission" date="2019-04" db="EMBL/GenBank/DDBJ databases">
        <title>Microbes associate with the intestines of laboratory mice.</title>
        <authorList>
            <person name="Navarre W."/>
            <person name="Wong E."/>
            <person name="Huang K."/>
            <person name="Tropini C."/>
            <person name="Ng K."/>
            <person name="Yu B."/>
        </authorList>
    </citation>
    <scope>NUCLEOTIDE SEQUENCE [LARGE SCALE GENOMIC DNA]</scope>
    <source>
        <strain evidence="3 4">NM69_E16B</strain>
    </source>
</reference>
<dbReference type="InterPro" id="IPR005151">
    <property type="entry name" value="Tail-specific_protease"/>
</dbReference>